<keyword evidence="1" id="KW-0472">Membrane</keyword>
<dbReference type="Proteomes" id="UP001310594">
    <property type="component" value="Unassembled WGS sequence"/>
</dbReference>
<dbReference type="PANTHER" id="PTHR47260">
    <property type="entry name" value="UPF0644 PROTEIN PB2B4.06"/>
    <property type="match status" value="1"/>
</dbReference>
<dbReference type="PANTHER" id="PTHR47260:SF1">
    <property type="entry name" value="UPF0644 PROTEIN PB2B4.06"/>
    <property type="match status" value="1"/>
</dbReference>
<organism evidence="2 3">
    <name type="scientific">Elasticomyces elasticus</name>
    <dbReference type="NCBI Taxonomy" id="574655"/>
    <lineage>
        <taxon>Eukaryota</taxon>
        <taxon>Fungi</taxon>
        <taxon>Dikarya</taxon>
        <taxon>Ascomycota</taxon>
        <taxon>Pezizomycotina</taxon>
        <taxon>Dothideomycetes</taxon>
        <taxon>Dothideomycetidae</taxon>
        <taxon>Mycosphaerellales</taxon>
        <taxon>Teratosphaeriaceae</taxon>
        <taxon>Elasticomyces</taxon>
    </lineage>
</organism>
<evidence type="ECO:0000256" key="1">
    <source>
        <dbReference type="SAM" id="Phobius"/>
    </source>
</evidence>
<dbReference type="AlphaFoldDB" id="A0AAN8A4J6"/>
<reference evidence="2" key="1">
    <citation type="submission" date="2023-08" db="EMBL/GenBank/DDBJ databases">
        <title>Black Yeasts Isolated from many extreme environments.</title>
        <authorList>
            <person name="Coleine C."/>
            <person name="Stajich J.E."/>
            <person name="Selbmann L."/>
        </authorList>
    </citation>
    <scope>NUCLEOTIDE SEQUENCE</scope>
    <source>
        <strain evidence="2">CCFEE 5810</strain>
    </source>
</reference>
<keyword evidence="1" id="KW-1133">Transmembrane helix</keyword>
<gene>
    <name evidence="2" type="ORF">LTR97_002975</name>
</gene>
<accession>A0AAN8A4J6</accession>
<dbReference type="InterPro" id="IPR029069">
    <property type="entry name" value="HotDog_dom_sf"/>
</dbReference>
<evidence type="ECO:0000313" key="3">
    <source>
        <dbReference type="Proteomes" id="UP001310594"/>
    </source>
</evidence>
<protein>
    <submittedName>
        <fullName evidence="2">Uncharacterized protein</fullName>
    </submittedName>
</protein>
<dbReference type="InterPro" id="IPR052061">
    <property type="entry name" value="PTE-AB_protein"/>
</dbReference>
<dbReference type="SUPFAM" id="SSF54637">
    <property type="entry name" value="Thioesterase/thiol ester dehydrase-isomerase"/>
    <property type="match status" value="1"/>
</dbReference>
<dbReference type="Gene3D" id="3.10.129.10">
    <property type="entry name" value="Hotdog Thioesterase"/>
    <property type="match status" value="1"/>
</dbReference>
<name>A0AAN8A4J6_9PEZI</name>
<evidence type="ECO:0000313" key="2">
    <source>
        <dbReference type="EMBL" id="KAK5703962.1"/>
    </source>
</evidence>
<comment type="caution">
    <text evidence="2">The sequence shown here is derived from an EMBL/GenBank/DDBJ whole genome shotgun (WGS) entry which is preliminary data.</text>
</comment>
<sequence length="343" mass="37175">MATMRTLGPRLLRPNLSPRYNYIRRFESTIAHGQPPPQPTFLRRNRSRLIWTTLSLSVGFMAGSVTLHIMAPPPMPEPGSHEDRILLADLNKRIDEDFKVKVMRGKCLGVAKQLKGSSEGGWAEIVSLPIADGTKSKWEGDGMVNQMQGAKGLGVERLFWDRGEQKLVAVIWFGGALSGWPGVTHGGAIATMLADKAALAAALADDRSNAASAAAAIPQRLPGTGSHAKILAPSTRHEDPAQLSLSYVKPTLANNFYVIRVSPSLELGQDAEHIVPSEPHGGHEFQATLETLDAKVCVKAKFKFAPSSTLQRVEGEVAQAAKTTYADFKQWIWPSRQASVQAG</sequence>
<feature type="transmembrane region" description="Helical" evidence="1">
    <location>
        <begin position="49"/>
        <end position="71"/>
    </location>
</feature>
<keyword evidence="1" id="KW-0812">Transmembrane</keyword>
<proteinExistence type="predicted"/>
<dbReference type="EMBL" id="JAVRQU010000004">
    <property type="protein sequence ID" value="KAK5703962.1"/>
    <property type="molecule type" value="Genomic_DNA"/>
</dbReference>